<evidence type="ECO:0000313" key="2">
    <source>
        <dbReference type="Proteomes" id="UP000015350"/>
    </source>
</evidence>
<dbReference type="Proteomes" id="UP000015350">
    <property type="component" value="Unassembled WGS sequence"/>
</dbReference>
<accession>S9S8X9</accession>
<proteinExistence type="predicted"/>
<sequence>DRGLVVERGRHAALLAADGRYAQMWRRQQESGDLKLRLAETRERQGQ</sequence>
<protein>
    <submittedName>
        <fullName evidence="1">ABC-type transport system</fullName>
    </submittedName>
</protein>
<comment type="caution">
    <text evidence="1">The sequence shown here is derived from an EMBL/GenBank/DDBJ whole genome shotgun (WGS) entry which is preliminary data.</text>
</comment>
<feature type="non-terminal residue" evidence="1">
    <location>
        <position position="1"/>
    </location>
</feature>
<reference evidence="1 2" key="1">
    <citation type="submission" date="2013-04" db="EMBL/GenBank/DDBJ databases">
        <authorList>
            <person name="Kuznetsov B."/>
            <person name="Ivanovsky R."/>
        </authorList>
    </citation>
    <scope>NUCLEOTIDE SEQUENCE [LARGE SCALE GENOMIC DNA]</scope>
    <source>
        <strain evidence="1 2">MGU-K5</strain>
    </source>
</reference>
<dbReference type="AlphaFoldDB" id="S9S8X9"/>
<organism evidence="1 2">
    <name type="scientific">Magnetospirillum fulvum MGU-K5</name>
    <dbReference type="NCBI Taxonomy" id="1316936"/>
    <lineage>
        <taxon>Bacteria</taxon>
        <taxon>Pseudomonadati</taxon>
        <taxon>Pseudomonadota</taxon>
        <taxon>Alphaproteobacteria</taxon>
        <taxon>Rhodospirillales</taxon>
        <taxon>Rhodospirillaceae</taxon>
        <taxon>Magnetospirillum</taxon>
    </lineage>
</organism>
<gene>
    <name evidence="1" type="ORF">K678_12679</name>
</gene>
<dbReference type="EMBL" id="AQPH01000052">
    <property type="protein sequence ID" value="EPY01119.1"/>
    <property type="molecule type" value="Genomic_DNA"/>
</dbReference>
<evidence type="ECO:0000313" key="1">
    <source>
        <dbReference type="EMBL" id="EPY01119.1"/>
    </source>
</evidence>
<name>S9S8X9_MAGFU</name>